<keyword evidence="5" id="KW-0804">Transcription</keyword>
<dbReference type="RefSeq" id="WP_307246884.1">
    <property type="nucleotide sequence ID" value="NZ_JAUSUZ010000001.1"/>
</dbReference>
<dbReference type="InterPro" id="IPR007630">
    <property type="entry name" value="RNA_pol_sigma70_r4"/>
</dbReference>
<dbReference type="InterPro" id="IPR036388">
    <property type="entry name" value="WH-like_DNA-bd_sf"/>
</dbReference>
<dbReference type="SUPFAM" id="SSF88946">
    <property type="entry name" value="Sigma2 domain of RNA polymerase sigma factors"/>
    <property type="match status" value="1"/>
</dbReference>
<keyword evidence="4" id="KW-0238">DNA-binding</keyword>
<evidence type="ECO:0000256" key="3">
    <source>
        <dbReference type="ARBA" id="ARBA00023082"/>
    </source>
</evidence>
<dbReference type="InterPro" id="IPR039425">
    <property type="entry name" value="RNA_pol_sigma-70-like"/>
</dbReference>
<dbReference type="Proteomes" id="UP001240236">
    <property type="component" value="Unassembled WGS sequence"/>
</dbReference>
<gene>
    <name evidence="8" type="ORF">J2S42_007375</name>
</gene>
<comment type="caution">
    <text evidence="8">The sequence shown here is derived from an EMBL/GenBank/DDBJ whole genome shotgun (WGS) entry which is preliminary data.</text>
</comment>
<dbReference type="EMBL" id="JAUSUZ010000001">
    <property type="protein sequence ID" value="MDQ0370706.1"/>
    <property type="molecule type" value="Genomic_DNA"/>
</dbReference>
<proteinExistence type="inferred from homology"/>
<reference evidence="8 9" key="1">
    <citation type="submission" date="2023-07" db="EMBL/GenBank/DDBJ databases">
        <title>Sequencing the genomes of 1000 actinobacteria strains.</title>
        <authorList>
            <person name="Klenk H.-P."/>
        </authorList>
    </citation>
    <scope>NUCLEOTIDE SEQUENCE [LARGE SCALE GENOMIC DNA]</scope>
    <source>
        <strain evidence="8 9">DSM 44709</strain>
    </source>
</reference>
<name>A0AAE3W719_9ACTN</name>
<dbReference type="NCBIfam" id="TIGR02937">
    <property type="entry name" value="sigma70-ECF"/>
    <property type="match status" value="1"/>
</dbReference>
<dbReference type="GO" id="GO:0003677">
    <property type="term" value="F:DNA binding"/>
    <property type="evidence" value="ECO:0007669"/>
    <property type="project" value="UniProtKB-KW"/>
</dbReference>
<keyword evidence="3" id="KW-0731">Sigma factor</keyword>
<sequence>MAILRPRNRRTSSDEALIRSLYEEHGGALIAYATRLTGDRTAAEDVLQETLLRAWRHAHELSESTGSIRGWLFTVARNIITDRARAKSVRPTEVAESPVTVPVSHDHSDQVVDSIVALDALETLSEEHRSVLVEIYFRGRTVTETAEHLGIPPGTVKSRSHNAMKSLREHVIGRRAQAPGTSVARVAEVTR</sequence>
<dbReference type="CDD" id="cd06171">
    <property type="entry name" value="Sigma70_r4"/>
    <property type="match status" value="1"/>
</dbReference>
<keyword evidence="9" id="KW-1185">Reference proteome</keyword>
<dbReference type="Gene3D" id="1.10.1740.10">
    <property type="match status" value="1"/>
</dbReference>
<evidence type="ECO:0000313" key="8">
    <source>
        <dbReference type="EMBL" id="MDQ0370706.1"/>
    </source>
</evidence>
<comment type="similarity">
    <text evidence="1">Belongs to the sigma-70 factor family. ECF subfamily.</text>
</comment>
<evidence type="ECO:0000259" key="6">
    <source>
        <dbReference type="Pfam" id="PF04542"/>
    </source>
</evidence>
<evidence type="ECO:0000256" key="5">
    <source>
        <dbReference type="ARBA" id="ARBA00023163"/>
    </source>
</evidence>
<dbReference type="InterPro" id="IPR013325">
    <property type="entry name" value="RNA_pol_sigma_r2"/>
</dbReference>
<dbReference type="InterPro" id="IPR007627">
    <property type="entry name" value="RNA_pol_sigma70_r2"/>
</dbReference>
<dbReference type="PANTHER" id="PTHR43133:SF52">
    <property type="entry name" value="ECF RNA POLYMERASE SIGMA FACTOR SIGL"/>
    <property type="match status" value="1"/>
</dbReference>
<keyword evidence="2" id="KW-0805">Transcription regulation</keyword>
<dbReference type="Pfam" id="PF04545">
    <property type="entry name" value="Sigma70_r4"/>
    <property type="match status" value="1"/>
</dbReference>
<dbReference type="AlphaFoldDB" id="A0AAE3W719"/>
<evidence type="ECO:0000313" key="9">
    <source>
        <dbReference type="Proteomes" id="UP001240236"/>
    </source>
</evidence>
<dbReference type="GO" id="GO:0006352">
    <property type="term" value="P:DNA-templated transcription initiation"/>
    <property type="evidence" value="ECO:0007669"/>
    <property type="project" value="InterPro"/>
</dbReference>
<dbReference type="InterPro" id="IPR013324">
    <property type="entry name" value="RNA_pol_sigma_r3/r4-like"/>
</dbReference>
<evidence type="ECO:0000256" key="1">
    <source>
        <dbReference type="ARBA" id="ARBA00010641"/>
    </source>
</evidence>
<dbReference type="Pfam" id="PF04542">
    <property type="entry name" value="Sigma70_r2"/>
    <property type="match status" value="1"/>
</dbReference>
<protein>
    <submittedName>
        <fullName evidence="8">RNA polymerase sigma-70 factor (ECF subfamily)</fullName>
    </submittedName>
</protein>
<feature type="domain" description="RNA polymerase sigma-70 region 4" evidence="7">
    <location>
        <begin position="120"/>
        <end position="169"/>
    </location>
</feature>
<feature type="domain" description="RNA polymerase sigma-70 region 2" evidence="6">
    <location>
        <begin position="21"/>
        <end position="88"/>
    </location>
</feature>
<dbReference type="GO" id="GO:0016987">
    <property type="term" value="F:sigma factor activity"/>
    <property type="evidence" value="ECO:0007669"/>
    <property type="project" value="UniProtKB-KW"/>
</dbReference>
<dbReference type="Gene3D" id="1.10.10.10">
    <property type="entry name" value="Winged helix-like DNA-binding domain superfamily/Winged helix DNA-binding domain"/>
    <property type="match status" value="1"/>
</dbReference>
<organism evidence="8 9">
    <name type="scientific">Catenuloplanes indicus</name>
    <dbReference type="NCBI Taxonomy" id="137267"/>
    <lineage>
        <taxon>Bacteria</taxon>
        <taxon>Bacillati</taxon>
        <taxon>Actinomycetota</taxon>
        <taxon>Actinomycetes</taxon>
        <taxon>Micromonosporales</taxon>
        <taxon>Micromonosporaceae</taxon>
        <taxon>Catenuloplanes</taxon>
    </lineage>
</organism>
<accession>A0AAE3W719</accession>
<evidence type="ECO:0000256" key="2">
    <source>
        <dbReference type="ARBA" id="ARBA00023015"/>
    </source>
</evidence>
<dbReference type="SUPFAM" id="SSF88659">
    <property type="entry name" value="Sigma3 and sigma4 domains of RNA polymerase sigma factors"/>
    <property type="match status" value="1"/>
</dbReference>
<evidence type="ECO:0000259" key="7">
    <source>
        <dbReference type="Pfam" id="PF04545"/>
    </source>
</evidence>
<dbReference type="InterPro" id="IPR014284">
    <property type="entry name" value="RNA_pol_sigma-70_dom"/>
</dbReference>
<evidence type="ECO:0000256" key="4">
    <source>
        <dbReference type="ARBA" id="ARBA00023125"/>
    </source>
</evidence>
<dbReference type="PANTHER" id="PTHR43133">
    <property type="entry name" value="RNA POLYMERASE ECF-TYPE SIGMA FACTO"/>
    <property type="match status" value="1"/>
</dbReference>
<dbReference type="NCBIfam" id="NF007227">
    <property type="entry name" value="PRK09645.1"/>
    <property type="match status" value="1"/>
</dbReference>